<feature type="compositionally biased region" description="Low complexity" evidence="1">
    <location>
        <begin position="436"/>
        <end position="446"/>
    </location>
</feature>
<evidence type="ECO:0000313" key="2">
    <source>
        <dbReference type="EMBL" id="KAL3682381.1"/>
    </source>
</evidence>
<comment type="caution">
    <text evidence="2">The sequence shown here is derived from an EMBL/GenBank/DDBJ whole genome shotgun (WGS) entry which is preliminary data.</text>
</comment>
<gene>
    <name evidence="2" type="ORF">R1sor_000403</name>
</gene>
<sequence>MGKHMDLSFIDLARHGWEQYEAFGRPARVFRTKSDPFENFKEVLAQTFNVPPKNTGDLLWICTTSRDLFQLWVTVSNAWINGLLPDPRGEEGNPQNARSINETMFRSFMGCDDEMIKRNLQMVLNKEFLLKGLENFKEVLAQTFNVPPKNTGDLLWICTASRDLFQLWVTVCNAWINGLLPDPRGEEGNPQNARSINETIFRSFMGCDDEMIKRNLQMVLNKEFLLKVDSKYTGDLLSLNDYTENEKAEENTVKKLKKQKASLLKRGSKGEPHAKKVKSEDGVVEDRSFENRLDFKDYPLRLVQVVKDDHHLKKYLQSWGERGAAPADESQSWNPPSLADAEIEISKQPVQIVLEEDDEGYDDIMDPEQAFFKRQGMEVPSHIDGTSAIELGEIELTSNQGPTSQTGPFQSSGPSQGTTESSKSEDDASRPGSRNAAAIASCASSAVDGGAVHQNGSATPSQTTCVDVEVMNNET</sequence>
<feature type="region of interest" description="Disordered" evidence="1">
    <location>
        <begin position="261"/>
        <end position="283"/>
    </location>
</feature>
<proteinExistence type="predicted"/>
<accession>A0ABD3GUZ8</accession>
<dbReference type="Proteomes" id="UP001633002">
    <property type="component" value="Unassembled WGS sequence"/>
</dbReference>
<evidence type="ECO:0000256" key="1">
    <source>
        <dbReference type="SAM" id="MobiDB-lite"/>
    </source>
</evidence>
<name>A0ABD3GUZ8_9MARC</name>
<dbReference type="AlphaFoldDB" id="A0ABD3GUZ8"/>
<reference evidence="2 3" key="1">
    <citation type="submission" date="2024-09" db="EMBL/GenBank/DDBJ databases">
        <title>Chromosome-scale assembly of Riccia sorocarpa.</title>
        <authorList>
            <person name="Paukszto L."/>
        </authorList>
    </citation>
    <scope>NUCLEOTIDE SEQUENCE [LARGE SCALE GENOMIC DNA]</scope>
    <source>
        <strain evidence="2">LP-2024</strain>
        <tissue evidence="2">Aerial parts of the thallus</tissue>
    </source>
</reference>
<feature type="compositionally biased region" description="Basic and acidic residues" evidence="1">
    <location>
        <begin position="268"/>
        <end position="283"/>
    </location>
</feature>
<feature type="region of interest" description="Disordered" evidence="1">
    <location>
        <begin position="398"/>
        <end position="475"/>
    </location>
</feature>
<protein>
    <submittedName>
        <fullName evidence="2">Uncharacterized protein</fullName>
    </submittedName>
</protein>
<organism evidence="2 3">
    <name type="scientific">Riccia sorocarpa</name>
    <dbReference type="NCBI Taxonomy" id="122646"/>
    <lineage>
        <taxon>Eukaryota</taxon>
        <taxon>Viridiplantae</taxon>
        <taxon>Streptophyta</taxon>
        <taxon>Embryophyta</taxon>
        <taxon>Marchantiophyta</taxon>
        <taxon>Marchantiopsida</taxon>
        <taxon>Marchantiidae</taxon>
        <taxon>Marchantiales</taxon>
        <taxon>Ricciaceae</taxon>
        <taxon>Riccia</taxon>
    </lineage>
</organism>
<feature type="compositionally biased region" description="Polar residues" evidence="1">
    <location>
        <begin position="398"/>
        <end position="421"/>
    </location>
</feature>
<feature type="compositionally biased region" description="Polar residues" evidence="1">
    <location>
        <begin position="454"/>
        <end position="465"/>
    </location>
</feature>
<dbReference type="EMBL" id="JBJQOH010000006">
    <property type="protein sequence ID" value="KAL3682381.1"/>
    <property type="molecule type" value="Genomic_DNA"/>
</dbReference>
<keyword evidence="3" id="KW-1185">Reference proteome</keyword>
<evidence type="ECO:0000313" key="3">
    <source>
        <dbReference type="Proteomes" id="UP001633002"/>
    </source>
</evidence>